<evidence type="ECO:0000256" key="2">
    <source>
        <dbReference type="ARBA" id="ARBA00005652"/>
    </source>
</evidence>
<dbReference type="GO" id="GO:0016161">
    <property type="term" value="F:beta-amylase activity"/>
    <property type="evidence" value="ECO:0007669"/>
    <property type="project" value="UniProtKB-EC"/>
</dbReference>
<evidence type="ECO:0000256" key="6">
    <source>
        <dbReference type="ARBA" id="ARBA00023295"/>
    </source>
</evidence>
<name>A0A6A3AU23_HIBSY</name>
<reference evidence="9" key="1">
    <citation type="submission" date="2019-09" db="EMBL/GenBank/DDBJ databases">
        <title>Draft genome information of white flower Hibiscus syriacus.</title>
        <authorList>
            <person name="Kim Y.-M."/>
        </authorList>
    </citation>
    <scope>NUCLEOTIDE SEQUENCE [LARGE SCALE GENOMIC DNA]</scope>
    <source>
        <strain evidence="9">YM2019G1</strain>
    </source>
</reference>
<evidence type="ECO:0000313" key="9">
    <source>
        <dbReference type="EMBL" id="KAE8708194.1"/>
    </source>
</evidence>
<comment type="caution">
    <text evidence="9">The sequence shown here is derived from an EMBL/GenBank/DDBJ whole genome shotgun (WGS) entry which is preliminary data.</text>
</comment>
<dbReference type="InterPro" id="IPR017853">
    <property type="entry name" value="GH"/>
</dbReference>
<proteinExistence type="inferred from homology"/>
<dbReference type="PRINTS" id="PR00750">
    <property type="entry name" value="BETAAMYLASE"/>
</dbReference>
<keyword evidence="6 8" id="KW-0326">Glycosidase</keyword>
<evidence type="ECO:0000256" key="5">
    <source>
        <dbReference type="ARBA" id="ARBA00023277"/>
    </source>
</evidence>
<dbReference type="Proteomes" id="UP000436088">
    <property type="component" value="Unassembled WGS sequence"/>
</dbReference>
<evidence type="ECO:0000313" key="10">
    <source>
        <dbReference type="Proteomes" id="UP000436088"/>
    </source>
</evidence>
<comment type="catalytic activity">
    <reaction evidence="1 8">
        <text>Hydrolysis of (1-&gt;4)-alpha-D-glucosidic linkages in polysaccharides so as to remove successive maltose units from the non-reducing ends of the chains.</text>
        <dbReference type="EC" id="3.2.1.2"/>
    </reaction>
</comment>
<evidence type="ECO:0000256" key="8">
    <source>
        <dbReference type="RuleBase" id="RU000509"/>
    </source>
</evidence>
<evidence type="ECO:0000256" key="4">
    <source>
        <dbReference type="ARBA" id="ARBA00022801"/>
    </source>
</evidence>
<dbReference type="PANTHER" id="PTHR31352:SF1">
    <property type="entry name" value="BETA-AMYLASE 3, CHLOROPLASTIC"/>
    <property type="match status" value="1"/>
</dbReference>
<dbReference type="EC" id="3.2.1.2" evidence="3 8"/>
<keyword evidence="4 8" id="KW-0378">Hydrolase</keyword>
<keyword evidence="5 8" id="KW-0119">Carbohydrate metabolism</keyword>
<dbReference type="Gene3D" id="3.20.20.80">
    <property type="entry name" value="Glycosidases"/>
    <property type="match status" value="1"/>
</dbReference>
<sequence length="195" mass="22408">MVDAWWGLVERDGSLNYNWEGYAELVKMVEKHGLKLQVVLSFHQCGGNVGDSCSTPLPPWVLEEISRDPDLVYTDKQGRRNPEYLSLGCDSVPVLRGRTPIRAYSDYMRSFRERKFKWGWDFVGELRYQSYPESNGSWKFPGVGEFQCYDKYMRASLKAAAEATGNEDWGKGGPHGSGHYKQEHEFVPDMLDNYC</sequence>
<dbReference type="InterPro" id="IPR018238">
    <property type="entry name" value="Glyco_hydro_14_CS"/>
</dbReference>
<evidence type="ECO:0000256" key="1">
    <source>
        <dbReference type="ARBA" id="ARBA00000546"/>
    </source>
</evidence>
<dbReference type="PANTHER" id="PTHR31352">
    <property type="entry name" value="BETA-AMYLASE 1, CHLOROPLASTIC"/>
    <property type="match status" value="1"/>
</dbReference>
<dbReference type="AlphaFoldDB" id="A0A6A3AU23"/>
<dbReference type="GO" id="GO:0000272">
    <property type="term" value="P:polysaccharide catabolic process"/>
    <property type="evidence" value="ECO:0007669"/>
    <property type="project" value="UniProtKB-KW"/>
</dbReference>
<keyword evidence="7 8" id="KW-0624">Polysaccharide degradation</keyword>
<evidence type="ECO:0000256" key="3">
    <source>
        <dbReference type="ARBA" id="ARBA00012594"/>
    </source>
</evidence>
<evidence type="ECO:0000256" key="7">
    <source>
        <dbReference type="ARBA" id="ARBA00023326"/>
    </source>
</evidence>
<gene>
    <name evidence="9" type="ORF">F3Y22_tig00110348pilonHSYRG00046</name>
</gene>
<protein>
    <recommendedName>
        <fullName evidence="3 8">Beta-amylase</fullName>
        <ecNumber evidence="3 8">3.2.1.2</ecNumber>
    </recommendedName>
</protein>
<dbReference type="SUPFAM" id="SSF51445">
    <property type="entry name" value="(Trans)glycosidases"/>
    <property type="match status" value="1"/>
</dbReference>
<accession>A0A6A3AU23</accession>
<dbReference type="PROSITE" id="PS00506">
    <property type="entry name" value="BETA_AMYLASE_1"/>
    <property type="match status" value="1"/>
</dbReference>
<dbReference type="Pfam" id="PF01373">
    <property type="entry name" value="Glyco_hydro_14"/>
    <property type="match status" value="1"/>
</dbReference>
<keyword evidence="10" id="KW-1185">Reference proteome</keyword>
<comment type="similarity">
    <text evidence="2 8">Belongs to the glycosyl hydrolase 14 family.</text>
</comment>
<organism evidence="9 10">
    <name type="scientific">Hibiscus syriacus</name>
    <name type="common">Rose of Sharon</name>
    <dbReference type="NCBI Taxonomy" id="106335"/>
    <lineage>
        <taxon>Eukaryota</taxon>
        <taxon>Viridiplantae</taxon>
        <taxon>Streptophyta</taxon>
        <taxon>Embryophyta</taxon>
        <taxon>Tracheophyta</taxon>
        <taxon>Spermatophyta</taxon>
        <taxon>Magnoliopsida</taxon>
        <taxon>eudicotyledons</taxon>
        <taxon>Gunneridae</taxon>
        <taxon>Pentapetalae</taxon>
        <taxon>rosids</taxon>
        <taxon>malvids</taxon>
        <taxon>Malvales</taxon>
        <taxon>Malvaceae</taxon>
        <taxon>Malvoideae</taxon>
        <taxon>Hibiscus</taxon>
    </lineage>
</organism>
<dbReference type="EMBL" id="VEPZ02000948">
    <property type="protein sequence ID" value="KAE8708194.1"/>
    <property type="molecule type" value="Genomic_DNA"/>
</dbReference>
<dbReference type="InterPro" id="IPR001554">
    <property type="entry name" value="Glyco_hydro_14"/>
</dbReference>